<evidence type="ECO:0000313" key="1">
    <source>
        <dbReference type="EMBL" id="VDN43322.1"/>
    </source>
</evidence>
<sequence length="160" mass="17534">MVLPFTLCNILQLLPVTFKDQWWLLFLDKAQLIQAIPSVASSGVQQFASRRSFPVTFPVSSGSSSQHQIVMTSGGPIDSSAQQSYAVVVTSQENISSGQQQQQFGGRVQYAVRQEGSIGERQTVYRSATSSAVKARPGTAMSTQRVSFEPYISCFKTILF</sequence>
<dbReference type="EMBL" id="UYRT01102512">
    <property type="protein sequence ID" value="VDN43322.1"/>
    <property type="molecule type" value="Genomic_DNA"/>
</dbReference>
<dbReference type="Proteomes" id="UP000271098">
    <property type="component" value="Unassembled WGS sequence"/>
</dbReference>
<gene>
    <name evidence="1" type="ORF">GPUH_LOCUS24784</name>
</gene>
<reference evidence="1 2" key="2">
    <citation type="submission" date="2018-11" db="EMBL/GenBank/DDBJ databases">
        <authorList>
            <consortium name="Pathogen Informatics"/>
        </authorList>
    </citation>
    <scope>NUCLEOTIDE SEQUENCE [LARGE SCALE GENOMIC DNA]</scope>
</reference>
<accession>A0A183EUZ4</accession>
<reference evidence="3" key="1">
    <citation type="submission" date="2016-06" db="UniProtKB">
        <authorList>
            <consortium name="WormBaseParasite"/>
        </authorList>
    </citation>
    <scope>IDENTIFICATION</scope>
</reference>
<evidence type="ECO:0000313" key="2">
    <source>
        <dbReference type="Proteomes" id="UP000271098"/>
    </source>
</evidence>
<name>A0A183EUZ4_9BILA</name>
<dbReference type="AlphaFoldDB" id="A0A183EUZ4"/>
<proteinExistence type="predicted"/>
<dbReference type="WBParaSite" id="GPUH_0002481501-mRNA-1">
    <property type="protein sequence ID" value="GPUH_0002481501-mRNA-1"/>
    <property type="gene ID" value="GPUH_0002481501"/>
</dbReference>
<organism evidence="3">
    <name type="scientific">Gongylonema pulchrum</name>
    <dbReference type="NCBI Taxonomy" id="637853"/>
    <lineage>
        <taxon>Eukaryota</taxon>
        <taxon>Metazoa</taxon>
        <taxon>Ecdysozoa</taxon>
        <taxon>Nematoda</taxon>
        <taxon>Chromadorea</taxon>
        <taxon>Rhabditida</taxon>
        <taxon>Spirurina</taxon>
        <taxon>Spiruromorpha</taxon>
        <taxon>Spiruroidea</taxon>
        <taxon>Gongylonematidae</taxon>
        <taxon>Gongylonema</taxon>
    </lineage>
</organism>
<protein>
    <submittedName>
        <fullName evidence="1 3">Uncharacterized protein</fullName>
    </submittedName>
</protein>
<evidence type="ECO:0000313" key="3">
    <source>
        <dbReference type="WBParaSite" id="GPUH_0002481501-mRNA-1"/>
    </source>
</evidence>
<keyword evidence="2" id="KW-1185">Reference proteome</keyword>